<dbReference type="Proteomes" id="UP000799640">
    <property type="component" value="Unassembled WGS sequence"/>
</dbReference>
<feature type="region of interest" description="Disordered" evidence="1">
    <location>
        <begin position="20"/>
        <end position="147"/>
    </location>
</feature>
<dbReference type="OrthoDB" id="4202871at2759"/>
<evidence type="ECO:0000256" key="1">
    <source>
        <dbReference type="SAM" id="MobiDB-lite"/>
    </source>
</evidence>
<dbReference type="EMBL" id="ML996694">
    <property type="protein sequence ID" value="KAF2400934.1"/>
    <property type="molecule type" value="Genomic_DNA"/>
</dbReference>
<dbReference type="AlphaFoldDB" id="A0A6G1HYB7"/>
<protein>
    <submittedName>
        <fullName evidence="2">Uncharacterized protein</fullName>
    </submittedName>
</protein>
<keyword evidence="3" id="KW-1185">Reference proteome</keyword>
<reference evidence="2" key="1">
    <citation type="journal article" date="2020" name="Stud. Mycol.">
        <title>101 Dothideomycetes genomes: a test case for predicting lifestyles and emergence of pathogens.</title>
        <authorList>
            <person name="Haridas S."/>
            <person name="Albert R."/>
            <person name="Binder M."/>
            <person name="Bloem J."/>
            <person name="Labutti K."/>
            <person name="Salamov A."/>
            <person name="Andreopoulos B."/>
            <person name="Baker S."/>
            <person name="Barry K."/>
            <person name="Bills G."/>
            <person name="Bluhm B."/>
            <person name="Cannon C."/>
            <person name="Castanera R."/>
            <person name="Culley D."/>
            <person name="Daum C."/>
            <person name="Ezra D."/>
            <person name="Gonzalez J."/>
            <person name="Henrissat B."/>
            <person name="Kuo A."/>
            <person name="Liang C."/>
            <person name="Lipzen A."/>
            <person name="Lutzoni F."/>
            <person name="Magnuson J."/>
            <person name="Mondo S."/>
            <person name="Nolan M."/>
            <person name="Ohm R."/>
            <person name="Pangilinan J."/>
            <person name="Park H.-J."/>
            <person name="Ramirez L."/>
            <person name="Alfaro M."/>
            <person name="Sun H."/>
            <person name="Tritt A."/>
            <person name="Yoshinaga Y."/>
            <person name="Zwiers L.-H."/>
            <person name="Turgeon B."/>
            <person name="Goodwin S."/>
            <person name="Spatafora J."/>
            <person name="Crous P."/>
            <person name="Grigoriev I."/>
        </authorList>
    </citation>
    <scope>NUCLEOTIDE SEQUENCE</scope>
    <source>
        <strain evidence="2">CBS 262.69</strain>
    </source>
</reference>
<accession>A0A6G1HYB7</accession>
<organism evidence="2 3">
    <name type="scientific">Trichodelitschia bisporula</name>
    <dbReference type="NCBI Taxonomy" id="703511"/>
    <lineage>
        <taxon>Eukaryota</taxon>
        <taxon>Fungi</taxon>
        <taxon>Dikarya</taxon>
        <taxon>Ascomycota</taxon>
        <taxon>Pezizomycotina</taxon>
        <taxon>Dothideomycetes</taxon>
        <taxon>Dothideomycetes incertae sedis</taxon>
        <taxon>Phaeotrichales</taxon>
        <taxon>Phaeotrichaceae</taxon>
        <taxon>Trichodelitschia</taxon>
    </lineage>
</organism>
<name>A0A6G1HYB7_9PEZI</name>
<gene>
    <name evidence="2" type="ORF">EJ06DRAFT_548833</name>
</gene>
<feature type="compositionally biased region" description="Basic and acidic residues" evidence="1">
    <location>
        <begin position="39"/>
        <end position="50"/>
    </location>
</feature>
<evidence type="ECO:0000313" key="3">
    <source>
        <dbReference type="Proteomes" id="UP000799640"/>
    </source>
</evidence>
<proteinExistence type="predicted"/>
<evidence type="ECO:0000313" key="2">
    <source>
        <dbReference type="EMBL" id="KAF2400934.1"/>
    </source>
</evidence>
<sequence length="557" mass="61990">MMSRHLDDFDDHPSVAASLEDFYPDRSPSFGNPSIHSAFRSEESEPESDHSSAPWSPPAWRKETSGWLPPHRFSPPRPETSHSISPQYESAGEGDQTLLPANIPLPASPPKQTPAQTSSPEPIRRDPTCSPFANSLPPPTKGGESLFAGQDNTSSYVRFAMRAEVQHRTEPLEAAFAWFKDKVDSITRPRTLLSLFFGIVSLMIVQSLFRPPAPLPTPDILKATQLAKTFEPLIYYSENGVQQISELQDSSMAVWDLAESVRLANLSAGSQIVAGLDDLSENLRTLALELRRFFAHVDGDIDGILIVMEWAKRQLLSVQTQPGSSLSSAVDNIHGFLSRVGIFESSDGRTILGTVFREIVGETPTQKNAATLRRTFNEFLTVLEESIANELQSSVAIFGLFEAIDAQFQNLQRTVIRETDQQEREEGELLSSLWARVIGPNAGELRKFEKNKMLLLSLRKTTVQNKHILLDHNNKLLQLKSSLEVLRKKLVSPLVRSNDSSVLSVEDQISGLDDAYLHLRGIRETQKQKTLRLLFTINNRMAGSTNGDDSRLRAIEG</sequence>